<protein>
    <submittedName>
        <fullName evidence="1">Uncharacterized protein</fullName>
    </submittedName>
</protein>
<reference evidence="2" key="1">
    <citation type="journal article" date="2016" name="Nat. Biotechnol.">
        <title>Sequencing wild and cultivated cassava and related species reveals extensive interspecific hybridization and genetic diversity.</title>
        <authorList>
            <person name="Bredeson J.V."/>
            <person name="Lyons J.B."/>
            <person name="Prochnik S.E."/>
            <person name="Wu G.A."/>
            <person name="Ha C.M."/>
            <person name="Edsinger-Gonzales E."/>
            <person name="Grimwood J."/>
            <person name="Schmutz J."/>
            <person name="Rabbi I.Y."/>
            <person name="Egesi C."/>
            <person name="Nauluvula P."/>
            <person name="Lebot V."/>
            <person name="Ndunguru J."/>
            <person name="Mkamilo G."/>
            <person name="Bart R.S."/>
            <person name="Setter T.L."/>
            <person name="Gleadow R.M."/>
            <person name="Kulakow P."/>
            <person name="Ferguson M.E."/>
            <person name="Rounsley S."/>
            <person name="Rokhsar D.S."/>
        </authorList>
    </citation>
    <scope>NUCLEOTIDE SEQUENCE [LARGE SCALE GENOMIC DNA]</scope>
    <source>
        <strain evidence="2">cv. AM560-2</strain>
    </source>
</reference>
<dbReference type="EMBL" id="CM004399">
    <property type="protein sequence ID" value="KAG8641340.1"/>
    <property type="molecule type" value="Genomic_DNA"/>
</dbReference>
<proteinExistence type="predicted"/>
<gene>
    <name evidence="1" type="ORF">MANES_13G140481v8</name>
</gene>
<evidence type="ECO:0000313" key="1">
    <source>
        <dbReference type="EMBL" id="KAG8641340.1"/>
    </source>
</evidence>
<comment type="caution">
    <text evidence="1">The sequence shown here is derived from an EMBL/GenBank/DDBJ whole genome shotgun (WGS) entry which is preliminary data.</text>
</comment>
<evidence type="ECO:0000313" key="2">
    <source>
        <dbReference type="Proteomes" id="UP000091857"/>
    </source>
</evidence>
<dbReference type="Proteomes" id="UP000091857">
    <property type="component" value="Chromosome 13"/>
</dbReference>
<sequence>MAHSKIDPMDIVVWFINNGCSNHMAGARTLFKKHDESQKSKVWLGNDKQIIVEGRGTIAIPASNDDMKLLQDVQYVPSLAHNLLSVGQLIKGGYSILFENDCCNIYDKKNLATKL</sequence>
<accession>A0ACB7GN05</accession>
<keyword evidence="2" id="KW-1185">Reference proteome</keyword>
<name>A0ACB7GN05_MANES</name>
<organism evidence="1 2">
    <name type="scientific">Manihot esculenta</name>
    <name type="common">Cassava</name>
    <name type="synonym">Jatropha manihot</name>
    <dbReference type="NCBI Taxonomy" id="3983"/>
    <lineage>
        <taxon>Eukaryota</taxon>
        <taxon>Viridiplantae</taxon>
        <taxon>Streptophyta</taxon>
        <taxon>Embryophyta</taxon>
        <taxon>Tracheophyta</taxon>
        <taxon>Spermatophyta</taxon>
        <taxon>Magnoliopsida</taxon>
        <taxon>eudicotyledons</taxon>
        <taxon>Gunneridae</taxon>
        <taxon>Pentapetalae</taxon>
        <taxon>rosids</taxon>
        <taxon>fabids</taxon>
        <taxon>Malpighiales</taxon>
        <taxon>Euphorbiaceae</taxon>
        <taxon>Crotonoideae</taxon>
        <taxon>Manihoteae</taxon>
        <taxon>Manihot</taxon>
    </lineage>
</organism>